<feature type="signal peptide" evidence="1">
    <location>
        <begin position="1"/>
        <end position="20"/>
    </location>
</feature>
<dbReference type="Proteomes" id="UP001156141">
    <property type="component" value="Unassembled WGS sequence"/>
</dbReference>
<keyword evidence="1" id="KW-0732">Signal</keyword>
<dbReference type="RefSeq" id="WP_240575483.1">
    <property type="nucleotide sequence ID" value="NZ_CP136709.1"/>
</dbReference>
<feature type="chain" id="PRO_5046784375" evidence="1">
    <location>
        <begin position="21"/>
        <end position="179"/>
    </location>
</feature>
<comment type="caution">
    <text evidence="2">The sequence shown here is derived from an EMBL/GenBank/DDBJ whole genome shotgun (WGS) entry which is preliminary data.</text>
</comment>
<gene>
    <name evidence="2" type="ORF">MKW35_16040</name>
</gene>
<proteinExistence type="predicted"/>
<evidence type="ECO:0000256" key="1">
    <source>
        <dbReference type="SAM" id="SignalP"/>
    </source>
</evidence>
<evidence type="ECO:0000313" key="3">
    <source>
        <dbReference type="Proteomes" id="UP001156141"/>
    </source>
</evidence>
<evidence type="ECO:0000313" key="2">
    <source>
        <dbReference type="EMBL" id="MCH4554135.1"/>
    </source>
</evidence>
<dbReference type="EMBL" id="JAKVQD010000014">
    <property type="protein sequence ID" value="MCH4554135.1"/>
    <property type="molecule type" value="Genomic_DNA"/>
</dbReference>
<dbReference type="PROSITE" id="PS51257">
    <property type="entry name" value="PROKAR_LIPOPROTEIN"/>
    <property type="match status" value="1"/>
</dbReference>
<accession>A0ABS9RMF3</accession>
<protein>
    <submittedName>
        <fullName evidence="2">Uncharacterized protein</fullName>
    </submittedName>
</protein>
<organism evidence="2 3">
    <name type="scientific">Aestuariibaculum lutulentum</name>
    <dbReference type="NCBI Taxonomy" id="2920935"/>
    <lineage>
        <taxon>Bacteria</taxon>
        <taxon>Pseudomonadati</taxon>
        <taxon>Bacteroidota</taxon>
        <taxon>Flavobacteriia</taxon>
        <taxon>Flavobacteriales</taxon>
        <taxon>Flavobacteriaceae</taxon>
    </lineage>
</organism>
<keyword evidence="3" id="KW-1185">Reference proteome</keyword>
<sequence length="179" mass="20246">MKKLNLLIGFLIGISILACSSDGSSEKRNGFTYNGIFYETNFAKSDSQSSPYHLIFSDPVNHNLPEAHFGSFYLDSGTEIEDGPLIAGKYSTANGRNNRFGIHGYQFIHFQDNSNQDEIHIASGYWFQDDRFISGDVTINSISSTEDDFITEIDIDYKFRWNSVTIIGHYNGPVIRDDF</sequence>
<reference evidence="2" key="1">
    <citation type="submission" date="2022-02" db="EMBL/GenBank/DDBJ databases">
        <title>Aestuariibaculum sp., a marine bacterium isolated from sediment in Guangxi.</title>
        <authorList>
            <person name="Ying J."/>
        </authorList>
    </citation>
    <scope>NUCLEOTIDE SEQUENCE</scope>
    <source>
        <strain evidence="2">L182</strain>
    </source>
</reference>
<name>A0ABS9RMF3_9FLAO</name>